<comment type="caution">
    <text evidence="1">The sequence shown here is derived from an EMBL/GenBank/DDBJ whole genome shotgun (WGS) entry which is preliminary data.</text>
</comment>
<dbReference type="EMBL" id="BLPF01000001">
    <property type="protein sequence ID" value="GFJ80090.1"/>
    <property type="molecule type" value="Genomic_DNA"/>
</dbReference>
<reference evidence="1 2" key="2">
    <citation type="submission" date="2020-03" db="EMBL/GenBank/DDBJ databases">
        <authorList>
            <person name="Ichikawa N."/>
            <person name="Kimura A."/>
            <person name="Kitahashi Y."/>
            <person name="Uohara A."/>
        </authorList>
    </citation>
    <scope>NUCLEOTIDE SEQUENCE [LARGE SCALE GENOMIC DNA]</scope>
    <source>
        <strain evidence="1 2">NBRC 108639</strain>
    </source>
</reference>
<proteinExistence type="predicted"/>
<gene>
    <name evidence="1" type="ORF">Phou_042700</name>
</gene>
<organism evidence="1 2">
    <name type="scientific">Phytohabitans houttuyneae</name>
    <dbReference type="NCBI Taxonomy" id="1076126"/>
    <lineage>
        <taxon>Bacteria</taxon>
        <taxon>Bacillati</taxon>
        <taxon>Actinomycetota</taxon>
        <taxon>Actinomycetes</taxon>
        <taxon>Micromonosporales</taxon>
        <taxon>Micromonosporaceae</taxon>
    </lineage>
</organism>
<dbReference type="Proteomes" id="UP000482800">
    <property type="component" value="Unassembled WGS sequence"/>
</dbReference>
<name>A0A6V8K9D5_9ACTN</name>
<protein>
    <submittedName>
        <fullName evidence="1">Uncharacterized protein</fullName>
    </submittedName>
</protein>
<sequence length="80" mass="8533">MDGFDVGAADVEPTADDLAAIQAEWSLIEAGIDLVDAEARMAAANPPCELDWQALRSAEARVQRAMTAFYARPAARRAVA</sequence>
<accession>A0A6V8K9D5</accession>
<evidence type="ECO:0000313" key="1">
    <source>
        <dbReference type="EMBL" id="GFJ80090.1"/>
    </source>
</evidence>
<dbReference type="InterPro" id="IPR046251">
    <property type="entry name" value="DUF6284"/>
</dbReference>
<evidence type="ECO:0000313" key="2">
    <source>
        <dbReference type="Proteomes" id="UP000482800"/>
    </source>
</evidence>
<reference evidence="1 2" key="1">
    <citation type="submission" date="2020-03" db="EMBL/GenBank/DDBJ databases">
        <title>Whole genome shotgun sequence of Phytohabitans houttuyneae NBRC 108639.</title>
        <authorList>
            <person name="Komaki H."/>
            <person name="Tamura T."/>
        </authorList>
    </citation>
    <scope>NUCLEOTIDE SEQUENCE [LARGE SCALE GENOMIC DNA]</scope>
    <source>
        <strain evidence="1 2">NBRC 108639</strain>
    </source>
</reference>
<dbReference type="Pfam" id="PF19801">
    <property type="entry name" value="DUF6284"/>
    <property type="match status" value="1"/>
</dbReference>
<keyword evidence="2" id="KW-1185">Reference proteome</keyword>
<dbReference type="RefSeq" id="WP_173057522.1">
    <property type="nucleotide sequence ID" value="NZ_BAABGO010000021.1"/>
</dbReference>
<dbReference type="AlphaFoldDB" id="A0A6V8K9D5"/>